<dbReference type="PANTHER" id="PTHR30575:SF3">
    <property type="entry name" value="PEPTIDASE M20 DIMERISATION DOMAIN-CONTAINING PROTEIN"/>
    <property type="match status" value="1"/>
</dbReference>
<protein>
    <submittedName>
        <fullName evidence="3">Amidohydrolase</fullName>
    </submittedName>
</protein>
<dbReference type="Proteomes" id="UP000597206">
    <property type="component" value="Unassembled WGS sequence"/>
</dbReference>
<keyword evidence="1" id="KW-0378">Hydrolase</keyword>
<feature type="domain" description="Peptidase M20 dimerisation" evidence="2">
    <location>
        <begin position="235"/>
        <end position="328"/>
    </location>
</feature>
<reference evidence="3 4" key="1">
    <citation type="submission" date="2020-11" db="EMBL/GenBank/DDBJ databases">
        <title>Vibrio nitrifigilis sp. nov., a marine nitrogen-fixing bacterium isolated from the lagoon sediment of an islet inside an atoll.</title>
        <authorList>
            <person name="Wang L.-T."/>
            <person name="Shieh W.Y."/>
        </authorList>
    </citation>
    <scope>NUCLEOTIDE SEQUENCE [LARGE SCALE GENOMIC DNA]</scope>
    <source>
        <strain evidence="3 4">NFV-1</strain>
    </source>
</reference>
<dbReference type="NCBIfam" id="TIGR01891">
    <property type="entry name" value="amidohydrolases"/>
    <property type="match status" value="1"/>
</dbReference>
<dbReference type="RefSeq" id="WP_196124385.1">
    <property type="nucleotide sequence ID" value="NZ_JADPMR010000004.1"/>
</dbReference>
<evidence type="ECO:0000313" key="4">
    <source>
        <dbReference type="Proteomes" id="UP000597206"/>
    </source>
</evidence>
<dbReference type="SUPFAM" id="SSF55031">
    <property type="entry name" value="Bacterial exopeptidase dimerisation domain"/>
    <property type="match status" value="1"/>
</dbReference>
<evidence type="ECO:0000256" key="1">
    <source>
        <dbReference type="ARBA" id="ARBA00022801"/>
    </source>
</evidence>
<dbReference type="InterPro" id="IPR052030">
    <property type="entry name" value="Peptidase_M20/M20A_hydrolases"/>
</dbReference>
<dbReference type="Pfam" id="PF07687">
    <property type="entry name" value="M20_dimer"/>
    <property type="match status" value="1"/>
</dbReference>
<dbReference type="PIRSF" id="PIRSF005962">
    <property type="entry name" value="Pept_M20D_amidohydro"/>
    <property type="match status" value="1"/>
</dbReference>
<dbReference type="InterPro" id="IPR017439">
    <property type="entry name" value="Amidohydrolase"/>
</dbReference>
<dbReference type="Pfam" id="PF01546">
    <property type="entry name" value="Peptidase_M20"/>
    <property type="match status" value="1"/>
</dbReference>
<dbReference type="Gene3D" id="3.40.630.10">
    <property type="entry name" value="Zn peptidases"/>
    <property type="match status" value="2"/>
</dbReference>
<comment type="caution">
    <text evidence="3">The sequence shown here is derived from an EMBL/GenBank/DDBJ whole genome shotgun (WGS) entry which is preliminary data.</text>
</comment>
<gene>
    <name evidence="3" type="ORF">I1A42_18700</name>
</gene>
<sequence>MSELLQLLEKELLEQFESAQQWRRDLHRHPQPGWLEFYSTATVAEKLANWGYEIFQGADIIDGSHRLFVPPKEVLEQEYQAALDYGANIKYLAPAKGGLTGVVGVITGNEPGPSVAYRFDIDCLRITESTDPSRKAVQEEYVSCHPGFAHMCAHDINTCTGLMLAHYFAQHREQIKGTIKFIFQPDEEGLSGARTMIPKGVLDGVDYLMGGHVASNMPQAGSFSPKSTNILAVKRWKFRFIGQAAHSTGQPHLGKNALLGAANATLNLHAIAPHSAGTGRVNVGKIDGGDSWNIIAPLAELWVEIRASTDEVFNYLNQRVESIMQASADLYELGLDTELVVESLAGKNSPEMEALAAEVGHELSLIHEVVDEHAVNASEDFTLLADYVQSQGGQSVYVIHGTPVEGGLHSNALDVDERVMVNAAAIYGGMYLKLVRTY</sequence>
<accession>A0ABS0GJ81</accession>
<name>A0ABS0GJ81_9VIBR</name>
<evidence type="ECO:0000313" key="3">
    <source>
        <dbReference type="EMBL" id="MBF9002505.1"/>
    </source>
</evidence>
<dbReference type="EMBL" id="JADPMR010000004">
    <property type="protein sequence ID" value="MBF9002505.1"/>
    <property type="molecule type" value="Genomic_DNA"/>
</dbReference>
<evidence type="ECO:0000259" key="2">
    <source>
        <dbReference type="Pfam" id="PF07687"/>
    </source>
</evidence>
<dbReference type="InterPro" id="IPR002933">
    <property type="entry name" value="Peptidase_M20"/>
</dbReference>
<organism evidence="3 4">
    <name type="scientific">Vibrio nitrifigilis</name>
    <dbReference type="NCBI Taxonomy" id="2789781"/>
    <lineage>
        <taxon>Bacteria</taxon>
        <taxon>Pseudomonadati</taxon>
        <taxon>Pseudomonadota</taxon>
        <taxon>Gammaproteobacteria</taxon>
        <taxon>Vibrionales</taxon>
        <taxon>Vibrionaceae</taxon>
        <taxon>Vibrio</taxon>
    </lineage>
</organism>
<keyword evidence="4" id="KW-1185">Reference proteome</keyword>
<dbReference type="SUPFAM" id="SSF53187">
    <property type="entry name" value="Zn-dependent exopeptidases"/>
    <property type="match status" value="1"/>
</dbReference>
<dbReference type="PANTHER" id="PTHR30575">
    <property type="entry name" value="PEPTIDASE M20"/>
    <property type="match status" value="1"/>
</dbReference>
<proteinExistence type="predicted"/>
<dbReference type="InterPro" id="IPR011650">
    <property type="entry name" value="Peptidase_M20_dimer"/>
</dbReference>
<dbReference type="InterPro" id="IPR036264">
    <property type="entry name" value="Bact_exopeptidase_dim_dom"/>
</dbReference>